<organism evidence="1 2">
    <name type="scientific">candidate division Kazan bacterium</name>
    <dbReference type="NCBI Taxonomy" id="2202143"/>
    <lineage>
        <taxon>Bacteria</taxon>
        <taxon>Bacteria division Kazan-3B-28</taxon>
    </lineage>
</organism>
<evidence type="ECO:0000313" key="2">
    <source>
        <dbReference type="Proteomes" id="UP000281261"/>
    </source>
</evidence>
<dbReference type="InterPro" id="IPR036390">
    <property type="entry name" value="WH_DNA-bd_sf"/>
</dbReference>
<comment type="caution">
    <text evidence="1">The sequence shown here is derived from an EMBL/GenBank/DDBJ whole genome shotgun (WGS) entry which is preliminary data.</text>
</comment>
<proteinExistence type="predicted"/>
<dbReference type="Pfam" id="PF13412">
    <property type="entry name" value="HTH_24"/>
    <property type="match status" value="1"/>
</dbReference>
<dbReference type="SUPFAM" id="SSF46785">
    <property type="entry name" value="Winged helix' DNA-binding domain"/>
    <property type="match status" value="1"/>
</dbReference>
<reference evidence="1 2" key="1">
    <citation type="submission" date="2018-06" db="EMBL/GenBank/DDBJ databases">
        <title>Extensive metabolic versatility and redundancy in microbially diverse, dynamic hydrothermal sediments.</title>
        <authorList>
            <person name="Dombrowski N."/>
            <person name="Teske A."/>
            <person name="Baker B.J."/>
        </authorList>
    </citation>
    <scope>NUCLEOTIDE SEQUENCE [LARGE SCALE GENOMIC DNA]</scope>
    <source>
        <strain evidence="1">B79_G16</strain>
    </source>
</reference>
<dbReference type="AlphaFoldDB" id="A0A420ZBE9"/>
<accession>A0A420ZBE9</accession>
<gene>
    <name evidence="1" type="ORF">DRH29_04835</name>
</gene>
<evidence type="ECO:0000313" key="1">
    <source>
        <dbReference type="EMBL" id="RLC36296.1"/>
    </source>
</evidence>
<dbReference type="EMBL" id="QMNG01000068">
    <property type="protein sequence ID" value="RLC36296.1"/>
    <property type="molecule type" value="Genomic_DNA"/>
</dbReference>
<evidence type="ECO:0008006" key="3">
    <source>
        <dbReference type="Google" id="ProtNLM"/>
    </source>
</evidence>
<name>A0A420ZBE9_UNCK3</name>
<dbReference type="CDD" id="cd00090">
    <property type="entry name" value="HTH_ARSR"/>
    <property type="match status" value="1"/>
</dbReference>
<dbReference type="InterPro" id="IPR036388">
    <property type="entry name" value="WH-like_DNA-bd_sf"/>
</dbReference>
<dbReference type="Gene3D" id="1.10.10.10">
    <property type="entry name" value="Winged helix-like DNA-binding domain superfamily/Winged helix DNA-binding domain"/>
    <property type="match status" value="1"/>
</dbReference>
<dbReference type="InterPro" id="IPR011991">
    <property type="entry name" value="ArsR-like_HTH"/>
</dbReference>
<protein>
    <recommendedName>
        <fullName evidence="3">Winged helix-turn-helix transcriptional regulator</fullName>
    </recommendedName>
</protein>
<dbReference type="Proteomes" id="UP000281261">
    <property type="component" value="Unassembled WGS sequence"/>
</dbReference>
<sequence>MKIIKALEGDNFGKTFTEIAEITGLAYNQVSACISKLIEQGVVETREFQAGIIVYRLKSF</sequence>